<dbReference type="GO" id="GO:0003735">
    <property type="term" value="F:structural constituent of ribosome"/>
    <property type="evidence" value="ECO:0007669"/>
    <property type="project" value="InterPro"/>
</dbReference>
<organism evidence="6 7">
    <name type="scientific">Filobasidium floriforme</name>
    <dbReference type="NCBI Taxonomy" id="5210"/>
    <lineage>
        <taxon>Eukaryota</taxon>
        <taxon>Fungi</taxon>
        <taxon>Dikarya</taxon>
        <taxon>Basidiomycota</taxon>
        <taxon>Agaricomycotina</taxon>
        <taxon>Tremellomycetes</taxon>
        <taxon>Filobasidiales</taxon>
        <taxon>Filobasidiaceae</taxon>
        <taxon>Filobasidium</taxon>
    </lineage>
</organism>
<gene>
    <name evidence="6" type="ORF">FFLO_01547</name>
</gene>
<dbReference type="GO" id="GO:1990904">
    <property type="term" value="C:ribonucleoprotein complex"/>
    <property type="evidence" value="ECO:0007669"/>
    <property type="project" value="UniProtKB-KW"/>
</dbReference>
<keyword evidence="2" id="KW-0689">Ribosomal protein</keyword>
<reference evidence="6" key="1">
    <citation type="submission" date="2020-04" db="EMBL/GenBank/DDBJ databases">
        <title>Analysis of mating type loci in Filobasidium floriforme.</title>
        <authorList>
            <person name="Nowrousian M."/>
        </authorList>
    </citation>
    <scope>NUCLEOTIDE SEQUENCE</scope>
    <source>
        <strain evidence="6">CBS 6242</strain>
    </source>
</reference>
<comment type="caution">
    <text evidence="6">The sequence shown here is derived from an EMBL/GenBank/DDBJ whole genome shotgun (WGS) entry which is preliminary data.</text>
</comment>
<feature type="domain" description="Ribosomal protein L9" evidence="5">
    <location>
        <begin position="33"/>
        <end position="73"/>
    </location>
</feature>
<dbReference type="InterPro" id="IPR036935">
    <property type="entry name" value="Ribosomal_bL9_N_sf"/>
</dbReference>
<dbReference type="GO" id="GO:0006412">
    <property type="term" value="P:translation"/>
    <property type="evidence" value="ECO:0007669"/>
    <property type="project" value="InterPro"/>
</dbReference>
<dbReference type="OrthoDB" id="5555409at2759"/>
<dbReference type="AlphaFoldDB" id="A0A8K0JPP6"/>
<proteinExistence type="inferred from homology"/>
<dbReference type="GO" id="GO:0005840">
    <property type="term" value="C:ribosome"/>
    <property type="evidence" value="ECO:0007669"/>
    <property type="project" value="UniProtKB-KW"/>
</dbReference>
<evidence type="ECO:0000256" key="2">
    <source>
        <dbReference type="ARBA" id="ARBA00022980"/>
    </source>
</evidence>
<dbReference type="InterPro" id="IPR009027">
    <property type="entry name" value="Ribosomal_bL9/RNase_H1_N"/>
</dbReference>
<dbReference type="PANTHER" id="PTHR21368">
    <property type="entry name" value="50S RIBOSOMAL PROTEIN L9"/>
    <property type="match status" value="1"/>
</dbReference>
<evidence type="ECO:0000259" key="5">
    <source>
        <dbReference type="Pfam" id="PF01281"/>
    </source>
</evidence>
<protein>
    <recommendedName>
        <fullName evidence="5">Ribosomal protein L9 domain-containing protein</fullName>
    </recommendedName>
</protein>
<evidence type="ECO:0000256" key="4">
    <source>
        <dbReference type="SAM" id="MobiDB-lite"/>
    </source>
</evidence>
<evidence type="ECO:0000256" key="3">
    <source>
        <dbReference type="ARBA" id="ARBA00023274"/>
    </source>
</evidence>
<feature type="compositionally biased region" description="Low complexity" evidence="4">
    <location>
        <begin position="92"/>
        <end position="106"/>
    </location>
</feature>
<evidence type="ECO:0000313" key="6">
    <source>
        <dbReference type="EMBL" id="KAG7562989.1"/>
    </source>
</evidence>
<sequence length="226" mass="24715">MSFAIGSLRPRAALAPLQNASCQCRHASSRSITVRLVRTIDGLGKGNELVQVNPGRMRHSLFPEGKAVYVPWKRKSVLKAMIADKNASSSLPTAPNPQTTQTPSAPLLSKSEWTTTSSLIPLSFTLPVPASSSTETLFGSIHPSDLARYFQFELQAENEIPVESLDFAWTDKEKEKGRVEAGERVRKLGRYTYTVGVKGDRNGSMRVEREVELVPQEAPTSAATTS</sequence>
<evidence type="ECO:0000256" key="1">
    <source>
        <dbReference type="ARBA" id="ARBA00010605"/>
    </source>
</evidence>
<name>A0A8K0JPP6_9TREE</name>
<evidence type="ECO:0000313" key="7">
    <source>
        <dbReference type="Proteomes" id="UP000812966"/>
    </source>
</evidence>
<accession>A0A8K0JPP6</accession>
<feature type="region of interest" description="Disordered" evidence="4">
    <location>
        <begin position="87"/>
        <end position="106"/>
    </location>
</feature>
<dbReference type="InterPro" id="IPR020070">
    <property type="entry name" value="Ribosomal_bL9_N"/>
</dbReference>
<dbReference type="InterPro" id="IPR000244">
    <property type="entry name" value="Ribosomal_bL9"/>
</dbReference>
<comment type="similarity">
    <text evidence="1">Belongs to the bacterial ribosomal protein bL9 family.</text>
</comment>
<dbReference type="Proteomes" id="UP000812966">
    <property type="component" value="Unassembled WGS sequence"/>
</dbReference>
<dbReference type="Pfam" id="PF01281">
    <property type="entry name" value="Ribosomal_L9_N"/>
    <property type="match status" value="1"/>
</dbReference>
<dbReference type="EMBL" id="JABELV010000022">
    <property type="protein sequence ID" value="KAG7562989.1"/>
    <property type="molecule type" value="Genomic_DNA"/>
</dbReference>
<keyword evidence="7" id="KW-1185">Reference proteome</keyword>
<dbReference type="Gene3D" id="3.40.5.10">
    <property type="entry name" value="Ribosomal protein L9, N-terminal domain"/>
    <property type="match status" value="1"/>
</dbReference>
<keyword evidence="3" id="KW-0687">Ribonucleoprotein</keyword>
<dbReference type="SUPFAM" id="SSF55658">
    <property type="entry name" value="L9 N-domain-like"/>
    <property type="match status" value="1"/>
</dbReference>